<dbReference type="AlphaFoldDB" id="A0A7S0CFC9"/>
<feature type="domain" description="T-SNARE coiled-coil homology" evidence="7">
    <location>
        <begin position="13"/>
        <end position="75"/>
    </location>
</feature>
<evidence type="ECO:0000256" key="5">
    <source>
        <dbReference type="ARBA" id="ARBA00023136"/>
    </source>
</evidence>
<dbReference type="InterPro" id="IPR000727">
    <property type="entry name" value="T_SNARE_dom"/>
</dbReference>
<dbReference type="GO" id="GO:0016020">
    <property type="term" value="C:membrane"/>
    <property type="evidence" value="ECO:0007669"/>
    <property type="project" value="UniProtKB-SubCell"/>
</dbReference>
<proteinExistence type="predicted"/>
<dbReference type="SMART" id="SM00397">
    <property type="entry name" value="t_SNARE"/>
    <property type="match status" value="1"/>
</dbReference>
<dbReference type="PANTHER" id="PTHR12791">
    <property type="entry name" value="GOLGI SNARE BET1-RELATED"/>
    <property type="match status" value="1"/>
</dbReference>
<sequence>MSNSQFGTLSATQLAMEEQDSFLDDISAGVSRLKDQGILIHDEAGMQNKLLDEIEGDVEQVHSSMEKNTRRAEQIIEEKSLFRLKAAIAGLSVLLVLLIFQGL</sequence>
<feature type="transmembrane region" description="Helical" evidence="6">
    <location>
        <begin position="80"/>
        <end position="100"/>
    </location>
</feature>
<name>A0A7S0CFC9_9STRA</name>
<accession>A0A7S0CFC9</accession>
<dbReference type="EMBL" id="HBEL01038708">
    <property type="protein sequence ID" value="CAD8421818.1"/>
    <property type="molecule type" value="Transcribed_RNA"/>
</dbReference>
<protein>
    <recommendedName>
        <fullName evidence="7">t-SNARE coiled-coil homology domain-containing protein</fullName>
    </recommendedName>
</protein>
<evidence type="ECO:0000313" key="8">
    <source>
        <dbReference type="EMBL" id="CAD8421818.1"/>
    </source>
</evidence>
<keyword evidence="2" id="KW-0813">Transport</keyword>
<dbReference type="SUPFAM" id="SSF58038">
    <property type="entry name" value="SNARE fusion complex"/>
    <property type="match status" value="1"/>
</dbReference>
<dbReference type="Gene3D" id="1.20.5.110">
    <property type="match status" value="1"/>
</dbReference>
<keyword evidence="3 6" id="KW-0812">Transmembrane</keyword>
<evidence type="ECO:0000256" key="2">
    <source>
        <dbReference type="ARBA" id="ARBA00022448"/>
    </source>
</evidence>
<evidence type="ECO:0000256" key="6">
    <source>
        <dbReference type="SAM" id="Phobius"/>
    </source>
</evidence>
<evidence type="ECO:0000259" key="7">
    <source>
        <dbReference type="PROSITE" id="PS50192"/>
    </source>
</evidence>
<gene>
    <name evidence="8" type="ORF">PINE0816_LOCUS17974</name>
</gene>
<organism evidence="8">
    <name type="scientific">Proboscia inermis</name>
    <dbReference type="NCBI Taxonomy" id="420281"/>
    <lineage>
        <taxon>Eukaryota</taxon>
        <taxon>Sar</taxon>
        <taxon>Stramenopiles</taxon>
        <taxon>Ochrophyta</taxon>
        <taxon>Bacillariophyta</taxon>
        <taxon>Coscinodiscophyceae</taxon>
        <taxon>Rhizosoleniophycidae</taxon>
        <taxon>Rhizosoleniales</taxon>
        <taxon>Rhizosoleniaceae</taxon>
        <taxon>Proboscia</taxon>
    </lineage>
</organism>
<evidence type="ECO:0000256" key="4">
    <source>
        <dbReference type="ARBA" id="ARBA00022989"/>
    </source>
</evidence>
<comment type="subcellular location">
    <subcellularLocation>
        <location evidence="1">Membrane</location>
        <topology evidence="1">Single-pass membrane protein</topology>
    </subcellularLocation>
</comment>
<evidence type="ECO:0000256" key="1">
    <source>
        <dbReference type="ARBA" id="ARBA00004167"/>
    </source>
</evidence>
<keyword evidence="4 6" id="KW-1133">Transmembrane helix</keyword>
<evidence type="ECO:0000256" key="3">
    <source>
        <dbReference type="ARBA" id="ARBA00022692"/>
    </source>
</evidence>
<dbReference type="CDD" id="cd15841">
    <property type="entry name" value="SNARE_Qc"/>
    <property type="match status" value="1"/>
</dbReference>
<dbReference type="PROSITE" id="PS50192">
    <property type="entry name" value="T_SNARE"/>
    <property type="match status" value="1"/>
</dbReference>
<keyword evidence="5 6" id="KW-0472">Membrane</keyword>
<dbReference type="GO" id="GO:0012505">
    <property type="term" value="C:endomembrane system"/>
    <property type="evidence" value="ECO:0007669"/>
    <property type="project" value="UniProtKB-ARBA"/>
</dbReference>
<dbReference type="GO" id="GO:0005737">
    <property type="term" value="C:cytoplasm"/>
    <property type="evidence" value="ECO:0007669"/>
    <property type="project" value="UniProtKB-ARBA"/>
</dbReference>
<reference evidence="8" key="1">
    <citation type="submission" date="2021-01" db="EMBL/GenBank/DDBJ databases">
        <authorList>
            <person name="Corre E."/>
            <person name="Pelletier E."/>
            <person name="Niang G."/>
            <person name="Scheremetjew M."/>
            <person name="Finn R."/>
            <person name="Kale V."/>
            <person name="Holt S."/>
            <person name="Cochrane G."/>
            <person name="Meng A."/>
            <person name="Brown T."/>
            <person name="Cohen L."/>
        </authorList>
    </citation>
    <scope>NUCLEOTIDE SEQUENCE</scope>
    <source>
        <strain evidence="8">CCAP1064/1</strain>
    </source>
</reference>